<feature type="non-terminal residue" evidence="3">
    <location>
        <position position="1"/>
    </location>
</feature>
<keyword evidence="2" id="KW-1133">Transmembrane helix</keyword>
<keyword evidence="4" id="KW-1185">Reference proteome</keyword>
<name>A0A8S3YPN8_9EUPU</name>
<feature type="compositionally biased region" description="Polar residues" evidence="1">
    <location>
        <begin position="550"/>
        <end position="568"/>
    </location>
</feature>
<evidence type="ECO:0000256" key="2">
    <source>
        <dbReference type="SAM" id="Phobius"/>
    </source>
</evidence>
<reference evidence="3" key="1">
    <citation type="submission" date="2021-04" db="EMBL/GenBank/DDBJ databases">
        <authorList>
            <consortium name="Molecular Ecology Group"/>
        </authorList>
    </citation>
    <scope>NUCLEOTIDE SEQUENCE</scope>
</reference>
<keyword evidence="2" id="KW-0472">Membrane</keyword>
<proteinExistence type="predicted"/>
<evidence type="ECO:0000313" key="4">
    <source>
        <dbReference type="Proteomes" id="UP000678393"/>
    </source>
</evidence>
<feature type="region of interest" description="Disordered" evidence="1">
    <location>
        <begin position="424"/>
        <end position="457"/>
    </location>
</feature>
<evidence type="ECO:0000256" key="1">
    <source>
        <dbReference type="SAM" id="MobiDB-lite"/>
    </source>
</evidence>
<sequence>RWSISIDGPEPAQIAVTAISSLDFTFEFLDIGTESSMTSQPIAYETTLVRLTVTSQPCVANVTMLNLLSDAGEIISAVESNDVGLHLDQMATPGKGSILFWLQMPDVPFYMSASGYDVTGQRFQRLSPERVVPRMFALSFVNFRSDPLVPGTDYKFGVRLRNKGGSDVFKIVGAWDNSEYFKVMIAPSTLKVEQNQIAHVAMVISVKASIYFIMKGALTVTASRLSDNVTDTLTESMIGEPASFLQDYESPACTTTSTTGGCRSNLPCQAQMWTSSVLVSDSLTGVRSAVFLDPPQGAFNNVQFLYSMTNRTARAEYGYTCCNMEATLLAYDYSKNPSYCKLIAPILDPQTSTTLQYSQVASSFNNNLTSDSAFISPTTTPTTRYIPNRQSVRSTFFEGGLSRWTPNSSTSVSAHNGTIRATVTGKTGHTPDFQPGGRQTAVPTATSGHSLGRKTTPWKSLTSATSLNTLVTDTVRSQGSTNSSVLLAEGNHGNQHSVNGVGSRTLRLAAIVCGSLAGVAGLAIAVICVVFRCMVKHQRDRPWRRRSNDSDVTMGSSSETRSVGSYSADSIKMSRTDRSVKIFSADSLQMSRTDRSVKIYSADSIQMSRTDRS</sequence>
<organism evidence="3 4">
    <name type="scientific">Candidula unifasciata</name>
    <dbReference type="NCBI Taxonomy" id="100452"/>
    <lineage>
        <taxon>Eukaryota</taxon>
        <taxon>Metazoa</taxon>
        <taxon>Spiralia</taxon>
        <taxon>Lophotrochozoa</taxon>
        <taxon>Mollusca</taxon>
        <taxon>Gastropoda</taxon>
        <taxon>Heterobranchia</taxon>
        <taxon>Euthyneura</taxon>
        <taxon>Panpulmonata</taxon>
        <taxon>Eupulmonata</taxon>
        <taxon>Stylommatophora</taxon>
        <taxon>Helicina</taxon>
        <taxon>Helicoidea</taxon>
        <taxon>Geomitridae</taxon>
        <taxon>Candidula</taxon>
    </lineage>
</organism>
<dbReference type="AlphaFoldDB" id="A0A8S3YPN8"/>
<accession>A0A8S3YPN8</accession>
<dbReference type="OrthoDB" id="6138749at2759"/>
<protein>
    <submittedName>
        <fullName evidence="3">Uncharacterized protein</fullName>
    </submittedName>
</protein>
<dbReference type="EMBL" id="CAJHNH020000652">
    <property type="protein sequence ID" value="CAG5119074.1"/>
    <property type="molecule type" value="Genomic_DNA"/>
</dbReference>
<gene>
    <name evidence="3" type="ORF">CUNI_LOCUS4632</name>
</gene>
<dbReference type="Proteomes" id="UP000678393">
    <property type="component" value="Unassembled WGS sequence"/>
</dbReference>
<comment type="caution">
    <text evidence="3">The sequence shown here is derived from an EMBL/GenBank/DDBJ whole genome shotgun (WGS) entry which is preliminary data.</text>
</comment>
<evidence type="ECO:0000313" key="3">
    <source>
        <dbReference type="EMBL" id="CAG5119074.1"/>
    </source>
</evidence>
<feature type="region of interest" description="Disordered" evidence="1">
    <location>
        <begin position="540"/>
        <end position="570"/>
    </location>
</feature>
<keyword evidence="2" id="KW-0812">Transmembrane</keyword>
<feature type="non-terminal residue" evidence="3">
    <location>
        <position position="613"/>
    </location>
</feature>
<feature type="transmembrane region" description="Helical" evidence="2">
    <location>
        <begin position="508"/>
        <end position="535"/>
    </location>
</feature>